<evidence type="ECO:0000256" key="9">
    <source>
        <dbReference type="ARBA" id="ARBA00023239"/>
    </source>
</evidence>
<name>A0A382WZM8_9ZZZZ</name>
<evidence type="ECO:0000256" key="3">
    <source>
        <dbReference type="ARBA" id="ARBA00004729"/>
    </source>
</evidence>
<gene>
    <name evidence="14" type="ORF">METZ01_LOCUS416894</name>
</gene>
<feature type="non-terminal residue" evidence="14">
    <location>
        <position position="1"/>
    </location>
</feature>
<feature type="non-terminal residue" evidence="14">
    <location>
        <position position="171"/>
    </location>
</feature>
<sequence length="171" mass="19513">MKVFKTFTGIIAPLDRSNVDTDTIIPKEYLKSIKRTGFGQNLFDAWRYLDNNDSKKQNVERKPNPNFVLNKSLYHDAEILLARENFGCGSSREHAVWALSDFGFKAVLAPSFGDIFYSNSFKNGFLPVRLQAKEIDVLFNSSQSFPGFKLTINLKDQIVGTQDNKNFRFSI</sequence>
<evidence type="ECO:0000256" key="4">
    <source>
        <dbReference type="ARBA" id="ARBA00009845"/>
    </source>
</evidence>
<evidence type="ECO:0000256" key="5">
    <source>
        <dbReference type="ARBA" id="ARBA00011271"/>
    </source>
</evidence>
<dbReference type="InterPro" id="IPR033940">
    <property type="entry name" value="IPMI_Swivel"/>
</dbReference>
<evidence type="ECO:0000256" key="10">
    <source>
        <dbReference type="ARBA" id="ARBA00023304"/>
    </source>
</evidence>
<evidence type="ECO:0000256" key="11">
    <source>
        <dbReference type="ARBA" id="ARBA00031631"/>
    </source>
</evidence>
<evidence type="ECO:0000256" key="12">
    <source>
        <dbReference type="ARBA" id="ARBA00033368"/>
    </source>
</evidence>
<evidence type="ECO:0000259" key="13">
    <source>
        <dbReference type="Pfam" id="PF00694"/>
    </source>
</evidence>
<dbReference type="EMBL" id="UINC01163628">
    <property type="protein sequence ID" value="SVD64040.1"/>
    <property type="molecule type" value="Genomic_DNA"/>
</dbReference>
<evidence type="ECO:0000256" key="2">
    <source>
        <dbReference type="ARBA" id="ARBA00002695"/>
    </source>
</evidence>
<proteinExistence type="inferred from homology"/>
<reference evidence="14" key="1">
    <citation type="submission" date="2018-05" db="EMBL/GenBank/DDBJ databases">
        <authorList>
            <person name="Lanie J.A."/>
            <person name="Ng W.-L."/>
            <person name="Kazmierczak K.M."/>
            <person name="Andrzejewski T.M."/>
            <person name="Davidsen T.M."/>
            <person name="Wayne K.J."/>
            <person name="Tettelin H."/>
            <person name="Glass J.I."/>
            <person name="Rusch D."/>
            <person name="Podicherti R."/>
            <person name="Tsui H.-C.T."/>
            <person name="Winkler M.E."/>
        </authorList>
    </citation>
    <scope>NUCLEOTIDE SEQUENCE</scope>
</reference>
<evidence type="ECO:0000256" key="1">
    <source>
        <dbReference type="ARBA" id="ARBA00000491"/>
    </source>
</evidence>
<dbReference type="UniPathway" id="UPA00048">
    <property type="reaction ID" value="UER00071"/>
</dbReference>
<comment type="pathway">
    <text evidence="3">Amino-acid biosynthesis; L-leucine biosynthesis; L-leucine from 3-methyl-2-oxobutanoate: step 2/4.</text>
</comment>
<comment type="function">
    <text evidence="2">Catalyzes the isomerization between 2-isopropylmalate and 3-isopropylmalate, via the formation of 2-isopropylmaleate.</text>
</comment>
<dbReference type="InterPro" id="IPR015928">
    <property type="entry name" value="Aconitase/3IPM_dehydase_swvl"/>
</dbReference>
<comment type="similarity">
    <text evidence="4">Belongs to the LeuD family. LeuD type 1 subfamily.</text>
</comment>
<dbReference type="NCBIfam" id="NF002458">
    <property type="entry name" value="PRK01641.1"/>
    <property type="match status" value="1"/>
</dbReference>
<dbReference type="GO" id="GO:0009098">
    <property type="term" value="P:L-leucine biosynthetic process"/>
    <property type="evidence" value="ECO:0007669"/>
    <property type="project" value="UniProtKB-UniPathway"/>
</dbReference>
<dbReference type="InterPro" id="IPR004431">
    <property type="entry name" value="3-IsopropMal_deHydase_ssu"/>
</dbReference>
<dbReference type="SUPFAM" id="SSF52016">
    <property type="entry name" value="LeuD/IlvD-like"/>
    <property type="match status" value="1"/>
</dbReference>
<dbReference type="GO" id="GO:0003861">
    <property type="term" value="F:3-isopropylmalate dehydratase activity"/>
    <property type="evidence" value="ECO:0007669"/>
    <property type="project" value="UniProtKB-EC"/>
</dbReference>
<protein>
    <recommendedName>
        <fullName evidence="6">3-isopropylmalate dehydratase</fullName>
        <ecNumber evidence="6">4.2.1.33</ecNumber>
    </recommendedName>
    <alternativeName>
        <fullName evidence="11">Alpha-IPM isomerase</fullName>
    </alternativeName>
    <alternativeName>
        <fullName evidence="12">Isopropylmalate isomerase</fullName>
    </alternativeName>
</protein>
<dbReference type="InterPro" id="IPR050075">
    <property type="entry name" value="LeuD"/>
</dbReference>
<dbReference type="CDD" id="cd01577">
    <property type="entry name" value="IPMI_Swivel"/>
    <property type="match status" value="1"/>
</dbReference>
<keyword evidence="7" id="KW-0432">Leucine biosynthesis</keyword>
<dbReference type="FunFam" id="3.20.19.10:FF:000003">
    <property type="entry name" value="3-isopropylmalate dehydratase small subunit"/>
    <property type="match status" value="1"/>
</dbReference>
<dbReference type="AlphaFoldDB" id="A0A382WZM8"/>
<dbReference type="Gene3D" id="3.20.19.10">
    <property type="entry name" value="Aconitase, domain 4"/>
    <property type="match status" value="1"/>
</dbReference>
<dbReference type="EC" id="4.2.1.33" evidence="6"/>
<comment type="subunit">
    <text evidence="5">Heterodimer of LeuC and LeuD.</text>
</comment>
<dbReference type="GO" id="GO:0009316">
    <property type="term" value="C:3-isopropylmalate dehydratase complex"/>
    <property type="evidence" value="ECO:0007669"/>
    <property type="project" value="InterPro"/>
</dbReference>
<dbReference type="Pfam" id="PF00694">
    <property type="entry name" value="Aconitase_C"/>
    <property type="match status" value="1"/>
</dbReference>
<dbReference type="InterPro" id="IPR000573">
    <property type="entry name" value="AconitaseA/IPMdHydase_ssu_swvl"/>
</dbReference>
<dbReference type="NCBIfam" id="TIGR00171">
    <property type="entry name" value="leuD"/>
    <property type="match status" value="1"/>
</dbReference>
<evidence type="ECO:0000313" key="14">
    <source>
        <dbReference type="EMBL" id="SVD64040.1"/>
    </source>
</evidence>
<keyword evidence="8" id="KW-0028">Amino-acid biosynthesis</keyword>
<dbReference type="PANTHER" id="PTHR43345">
    <property type="entry name" value="3-ISOPROPYLMALATE DEHYDRATASE SMALL SUBUNIT 2-RELATED-RELATED"/>
    <property type="match status" value="1"/>
</dbReference>
<evidence type="ECO:0000256" key="8">
    <source>
        <dbReference type="ARBA" id="ARBA00022605"/>
    </source>
</evidence>
<organism evidence="14">
    <name type="scientific">marine metagenome</name>
    <dbReference type="NCBI Taxonomy" id="408172"/>
    <lineage>
        <taxon>unclassified sequences</taxon>
        <taxon>metagenomes</taxon>
        <taxon>ecological metagenomes</taxon>
    </lineage>
</organism>
<feature type="domain" description="Aconitase A/isopropylmalate dehydratase small subunit swivel" evidence="13">
    <location>
        <begin position="1"/>
        <end position="132"/>
    </location>
</feature>
<evidence type="ECO:0000256" key="6">
    <source>
        <dbReference type="ARBA" id="ARBA00011998"/>
    </source>
</evidence>
<dbReference type="PANTHER" id="PTHR43345:SF5">
    <property type="entry name" value="3-ISOPROPYLMALATE DEHYDRATASE SMALL SUBUNIT"/>
    <property type="match status" value="1"/>
</dbReference>
<keyword evidence="10" id="KW-0100">Branched-chain amino acid biosynthesis</keyword>
<keyword evidence="9" id="KW-0456">Lyase</keyword>
<accession>A0A382WZM8</accession>
<comment type="catalytic activity">
    <reaction evidence="1">
        <text>(2R,3S)-3-isopropylmalate = (2S)-2-isopropylmalate</text>
        <dbReference type="Rhea" id="RHEA:32287"/>
        <dbReference type="ChEBI" id="CHEBI:1178"/>
        <dbReference type="ChEBI" id="CHEBI:35121"/>
        <dbReference type="EC" id="4.2.1.33"/>
    </reaction>
</comment>
<evidence type="ECO:0000256" key="7">
    <source>
        <dbReference type="ARBA" id="ARBA00022430"/>
    </source>
</evidence>